<evidence type="ECO:0000313" key="1">
    <source>
        <dbReference type="EMBL" id="KKM50099.1"/>
    </source>
</evidence>
<accession>A0A0F9L536</accession>
<comment type="caution">
    <text evidence="1">The sequence shown here is derived from an EMBL/GenBank/DDBJ whole genome shotgun (WGS) entry which is preliminary data.</text>
</comment>
<name>A0A0F9L536_9ZZZZ</name>
<proteinExistence type="predicted"/>
<dbReference type="Pfam" id="PF06199">
    <property type="entry name" value="Phage_tail_2"/>
    <property type="match status" value="1"/>
</dbReference>
<organism evidence="1">
    <name type="scientific">marine sediment metagenome</name>
    <dbReference type="NCBI Taxonomy" id="412755"/>
    <lineage>
        <taxon>unclassified sequences</taxon>
        <taxon>metagenomes</taxon>
        <taxon>ecological metagenomes</taxon>
    </lineage>
</organism>
<dbReference type="AlphaFoldDB" id="A0A0F9L536"/>
<protein>
    <submittedName>
        <fullName evidence="1">Uncharacterized protein</fullName>
    </submittedName>
</protein>
<gene>
    <name evidence="1" type="ORF">LCGC14_1556380</name>
</gene>
<dbReference type="EMBL" id="LAZR01011968">
    <property type="protein sequence ID" value="KKM50099.1"/>
    <property type="molecule type" value="Genomic_DNA"/>
</dbReference>
<dbReference type="Gene3D" id="4.10.410.40">
    <property type="match status" value="1"/>
</dbReference>
<sequence>MAKIIGVGVALRRGDGGGPETFTKIAQLTAVNWGGRSLDPVDSTTMDVTDGYRTFIGGLLNGGQLSIEGVYDEADAGHAGLQSDMDAKTVRNFELALPAPVSKTFTIAALITSLDKNAPLDGLVTFSATMQVSGKPTVA</sequence>
<dbReference type="InterPro" id="IPR011855">
    <property type="entry name" value="Phgtail_TP901_1"/>
</dbReference>
<reference evidence="1" key="1">
    <citation type="journal article" date="2015" name="Nature">
        <title>Complex archaea that bridge the gap between prokaryotes and eukaryotes.</title>
        <authorList>
            <person name="Spang A."/>
            <person name="Saw J.H."/>
            <person name="Jorgensen S.L."/>
            <person name="Zaremba-Niedzwiedzka K."/>
            <person name="Martijn J."/>
            <person name="Lind A.E."/>
            <person name="van Eijk R."/>
            <person name="Schleper C."/>
            <person name="Guy L."/>
            <person name="Ettema T.J."/>
        </authorList>
    </citation>
    <scope>NUCLEOTIDE SEQUENCE</scope>
</reference>